<dbReference type="EMBL" id="MDSU01000020">
    <property type="protein sequence ID" value="OSS41101.1"/>
    <property type="molecule type" value="Genomic_DNA"/>
</dbReference>
<evidence type="ECO:0000256" key="8">
    <source>
        <dbReference type="ARBA" id="ARBA00023004"/>
    </source>
</evidence>
<dbReference type="InterPro" id="IPR036150">
    <property type="entry name" value="Cyt_b/b6_C_sf"/>
</dbReference>
<evidence type="ECO:0000313" key="13">
    <source>
        <dbReference type="EMBL" id="OSS41101.1"/>
    </source>
</evidence>
<evidence type="ECO:0000256" key="4">
    <source>
        <dbReference type="ARBA" id="ARBA00022692"/>
    </source>
</evidence>
<dbReference type="PROSITE" id="PS51003">
    <property type="entry name" value="CYTB_CTER"/>
    <property type="match status" value="1"/>
</dbReference>
<dbReference type="GO" id="GO:0046872">
    <property type="term" value="F:metal ion binding"/>
    <property type="evidence" value="ECO:0007669"/>
    <property type="project" value="UniProtKB-KW"/>
</dbReference>
<feature type="transmembrane region" description="Helical" evidence="10">
    <location>
        <begin position="383"/>
        <end position="400"/>
    </location>
</feature>
<keyword evidence="4 10" id="KW-0812">Transmembrane</keyword>
<evidence type="ECO:0000256" key="9">
    <source>
        <dbReference type="ARBA" id="ARBA00023136"/>
    </source>
</evidence>
<proteinExistence type="predicted"/>
<gene>
    <name evidence="13" type="ORF">DESAMIL20_2039</name>
</gene>
<comment type="subcellular location">
    <subcellularLocation>
        <location evidence="1">Membrane</location>
        <topology evidence="1">Multi-pass membrane protein</topology>
    </subcellularLocation>
</comment>
<protein>
    <submittedName>
        <fullName evidence="13">Ubiquinol--cytochrome c reductase, cytochrome B subunit</fullName>
        <ecNumber evidence="13">1.10.2.2</ecNumber>
    </submittedName>
</protein>
<sequence>MYKWLNERLDLDRFSKKFLRKAFPVHPTYFFGEIALFSFIILVITGIYLLFGYEASSKLVQVGPKHLPAAYASILAINAQPLGMIIRYVHHFAAHLFLASIMLHLLRVYFSGSFKKPREINWWIGLLLLGSAIFASFSGYLLPYDAFSVTATNIGYYLASQVPWIGHSLANFIFNGAFPSPGVLPRFFAYHVVIMPLIISLLLGAHLIVMIKQKHTQPKENKENYKGSILGIPLWPQQTTIMIFLFLMTFGLLFIIASFYPVHPSQYFGPPTNSTPMVKPDWYFLWIYGLLKIIPNTFVIHLSKSAVIDPESIGGIIIPSIIMLFIVLVPILSKSNQQAYYMETPKSYPVRFAFGIAFIAFFITLSIIAYQENIGLSIALSRILVFLIPIASWVVSYLLAKAKNKQ</sequence>
<feature type="transmembrane region" description="Helical" evidence="10">
    <location>
        <begin position="312"/>
        <end position="332"/>
    </location>
</feature>
<feature type="domain" description="Cytochrome b/b6 N-terminal region profile" evidence="11">
    <location>
        <begin position="1"/>
        <end position="219"/>
    </location>
</feature>
<feature type="transmembrane region" description="Helical" evidence="10">
    <location>
        <begin position="122"/>
        <end position="142"/>
    </location>
</feature>
<evidence type="ECO:0000256" key="2">
    <source>
        <dbReference type="ARBA" id="ARBA00022448"/>
    </source>
</evidence>
<evidence type="ECO:0000256" key="3">
    <source>
        <dbReference type="ARBA" id="ARBA00022617"/>
    </source>
</evidence>
<evidence type="ECO:0000256" key="5">
    <source>
        <dbReference type="ARBA" id="ARBA00022723"/>
    </source>
</evidence>
<feature type="transmembrane region" description="Helical" evidence="10">
    <location>
        <begin position="92"/>
        <end position="110"/>
    </location>
</feature>
<dbReference type="Pfam" id="PF13631">
    <property type="entry name" value="Cytochrom_B_N_2"/>
    <property type="match status" value="1"/>
</dbReference>
<evidence type="ECO:0000259" key="12">
    <source>
        <dbReference type="PROSITE" id="PS51003"/>
    </source>
</evidence>
<dbReference type="Pfam" id="PF00032">
    <property type="entry name" value="Cytochrom_B_C"/>
    <property type="match status" value="1"/>
</dbReference>
<keyword evidence="9 10" id="KW-0472">Membrane</keyword>
<dbReference type="PANTHER" id="PTHR19271:SF16">
    <property type="entry name" value="CYTOCHROME B"/>
    <property type="match status" value="1"/>
</dbReference>
<dbReference type="SUPFAM" id="SSF81342">
    <property type="entry name" value="Transmembrane di-heme cytochromes"/>
    <property type="match status" value="1"/>
</dbReference>
<dbReference type="AlphaFoldDB" id="A0A1X4XU92"/>
<dbReference type="PANTHER" id="PTHR19271">
    <property type="entry name" value="CYTOCHROME B"/>
    <property type="match status" value="1"/>
</dbReference>
<keyword evidence="13" id="KW-0560">Oxidoreductase</keyword>
<evidence type="ECO:0000256" key="6">
    <source>
        <dbReference type="ARBA" id="ARBA00022982"/>
    </source>
</evidence>
<evidence type="ECO:0000256" key="1">
    <source>
        <dbReference type="ARBA" id="ARBA00004141"/>
    </source>
</evidence>
<dbReference type="Gene3D" id="1.20.810.10">
    <property type="entry name" value="Cytochrome Bc1 Complex, Chain C"/>
    <property type="match status" value="1"/>
</dbReference>
<dbReference type="GO" id="GO:0016020">
    <property type="term" value="C:membrane"/>
    <property type="evidence" value="ECO:0007669"/>
    <property type="project" value="UniProtKB-SubCell"/>
</dbReference>
<dbReference type="STRING" id="1562698.DESAMIL20_2039"/>
<keyword evidence="5" id="KW-0479">Metal-binding</keyword>
<dbReference type="PROSITE" id="PS51002">
    <property type="entry name" value="CYTB_NTER"/>
    <property type="match status" value="1"/>
</dbReference>
<feature type="transmembrane region" description="Helical" evidence="10">
    <location>
        <begin position="34"/>
        <end position="55"/>
    </location>
</feature>
<reference evidence="13 14" key="1">
    <citation type="journal article" date="2017" name="Front. Microbiol.">
        <title>Genome Sequence of Desulfurella amilsii Strain TR1 and Comparative Genomics of Desulfurellaceae Family.</title>
        <authorList>
            <person name="Florentino A.P."/>
            <person name="Stams A.J."/>
            <person name="Sanchez-Andrea I."/>
        </authorList>
    </citation>
    <scope>NUCLEOTIDE SEQUENCE [LARGE SCALE GENOMIC DNA]</scope>
    <source>
        <strain evidence="13 14">TR1</strain>
    </source>
</reference>
<evidence type="ECO:0000256" key="10">
    <source>
        <dbReference type="SAM" id="Phobius"/>
    </source>
</evidence>
<dbReference type="GO" id="GO:0009055">
    <property type="term" value="F:electron transfer activity"/>
    <property type="evidence" value="ECO:0007669"/>
    <property type="project" value="InterPro"/>
</dbReference>
<name>A0A1X4XU92_9BACT</name>
<dbReference type="OrthoDB" id="9804503at2"/>
<feature type="domain" description="Cytochrome b/b6 C-terminal region profile" evidence="12">
    <location>
        <begin position="224"/>
        <end position="406"/>
    </location>
</feature>
<feature type="transmembrane region" description="Helical" evidence="10">
    <location>
        <begin position="188"/>
        <end position="209"/>
    </location>
</feature>
<feature type="transmembrane region" description="Helical" evidence="10">
    <location>
        <begin position="352"/>
        <end position="371"/>
    </location>
</feature>
<keyword evidence="2" id="KW-0813">Transport</keyword>
<evidence type="ECO:0000259" key="11">
    <source>
        <dbReference type="PROSITE" id="PS51002"/>
    </source>
</evidence>
<dbReference type="GO" id="GO:0022904">
    <property type="term" value="P:respiratory electron transport chain"/>
    <property type="evidence" value="ECO:0007669"/>
    <property type="project" value="InterPro"/>
</dbReference>
<dbReference type="EC" id="1.10.2.2" evidence="13"/>
<dbReference type="InterPro" id="IPR016174">
    <property type="entry name" value="Di-haem_cyt_TM"/>
</dbReference>
<evidence type="ECO:0000313" key="14">
    <source>
        <dbReference type="Proteomes" id="UP000194141"/>
    </source>
</evidence>
<dbReference type="InterPro" id="IPR005797">
    <property type="entry name" value="Cyt_b/b6_N"/>
</dbReference>
<dbReference type="SUPFAM" id="SSF81648">
    <property type="entry name" value="a domain/subunit of cytochrome bc1 complex (Ubiquinol-cytochrome c reductase)"/>
    <property type="match status" value="1"/>
</dbReference>
<organism evidence="13 14">
    <name type="scientific">Desulfurella amilsii</name>
    <dbReference type="NCBI Taxonomy" id="1562698"/>
    <lineage>
        <taxon>Bacteria</taxon>
        <taxon>Pseudomonadati</taxon>
        <taxon>Campylobacterota</taxon>
        <taxon>Desulfurellia</taxon>
        <taxon>Desulfurellales</taxon>
        <taxon>Desulfurellaceae</taxon>
        <taxon>Desulfurella</taxon>
    </lineage>
</organism>
<keyword evidence="3" id="KW-0349">Heme</keyword>
<feature type="transmembrane region" description="Helical" evidence="10">
    <location>
        <begin position="241"/>
        <end position="262"/>
    </location>
</feature>
<keyword evidence="6" id="KW-0249">Electron transport</keyword>
<keyword evidence="14" id="KW-1185">Reference proteome</keyword>
<dbReference type="InterPro" id="IPR027387">
    <property type="entry name" value="Cytb/b6-like_sf"/>
</dbReference>
<comment type="caution">
    <text evidence="13">The sequence shown here is derived from an EMBL/GenBank/DDBJ whole genome shotgun (WGS) entry which is preliminary data.</text>
</comment>
<accession>A0A1X4XU92</accession>
<feature type="transmembrane region" description="Helical" evidence="10">
    <location>
        <begin position="282"/>
        <end position="300"/>
    </location>
</feature>
<dbReference type="InterPro" id="IPR005798">
    <property type="entry name" value="Cyt_b/b6_C"/>
</dbReference>
<evidence type="ECO:0000256" key="7">
    <source>
        <dbReference type="ARBA" id="ARBA00022989"/>
    </source>
</evidence>
<dbReference type="Proteomes" id="UP000194141">
    <property type="component" value="Unassembled WGS sequence"/>
</dbReference>
<keyword evidence="7 10" id="KW-1133">Transmembrane helix</keyword>
<dbReference type="RefSeq" id="WP_086034764.1">
    <property type="nucleotide sequence ID" value="NZ_MDSU01000020.1"/>
</dbReference>
<dbReference type="GO" id="GO:0016491">
    <property type="term" value="F:oxidoreductase activity"/>
    <property type="evidence" value="ECO:0007669"/>
    <property type="project" value="UniProtKB-KW"/>
</dbReference>
<keyword evidence="8" id="KW-0408">Iron</keyword>